<dbReference type="RefSeq" id="WP_004679585.1">
    <property type="nucleotide sequence ID" value="NZ_CBDBYO010000014.1"/>
</dbReference>
<gene>
    <name evidence="15" type="ORF">CWI32_04685</name>
</gene>
<dbReference type="EMBL" id="PHRG01000002">
    <property type="protein sequence ID" value="PJO75684.1"/>
    <property type="molecule type" value="Genomic_DNA"/>
</dbReference>
<evidence type="ECO:0000256" key="8">
    <source>
        <dbReference type="ARBA" id="ARBA00022692"/>
    </source>
</evidence>
<name>A0A2H9YSV2_9GAMM</name>
<dbReference type="PANTHER" id="PTHR30558:SF12">
    <property type="entry name" value="BIOPOLYMER TRANSPORT PROTEIN EXBD"/>
    <property type="match status" value="1"/>
</dbReference>
<dbReference type="GeneID" id="97175614"/>
<comment type="caution">
    <text evidence="15">The sequence shown here is derived from an EMBL/GenBank/DDBJ whole genome shotgun (WGS) entry which is preliminary data.</text>
</comment>
<keyword evidence="7" id="KW-0997">Cell inner membrane</keyword>
<feature type="coiled-coil region" evidence="13">
    <location>
        <begin position="73"/>
        <end position="100"/>
    </location>
</feature>
<dbReference type="InterPro" id="IPR003400">
    <property type="entry name" value="ExbD"/>
</dbReference>
<dbReference type="Gene3D" id="3.30.420.270">
    <property type="match status" value="1"/>
</dbReference>
<evidence type="ECO:0000256" key="2">
    <source>
        <dbReference type="ARBA" id="ARBA00004249"/>
    </source>
</evidence>
<dbReference type="GO" id="GO:0015031">
    <property type="term" value="P:protein transport"/>
    <property type="evidence" value="ECO:0007669"/>
    <property type="project" value="UniProtKB-KW"/>
</dbReference>
<proteinExistence type="inferred from homology"/>
<comment type="function">
    <text evidence="1">Involved in the TonB-dependent energy-dependent transport of various receptor-bound substrates.</text>
</comment>
<evidence type="ECO:0000256" key="12">
    <source>
        <dbReference type="RuleBase" id="RU003879"/>
    </source>
</evidence>
<comment type="similarity">
    <text evidence="3 12">Belongs to the ExbD/TolR family.</text>
</comment>
<protein>
    <submittedName>
        <fullName evidence="15">Biopolymer transporter ExbD</fullName>
    </submittedName>
</protein>
<evidence type="ECO:0000256" key="14">
    <source>
        <dbReference type="SAM" id="Phobius"/>
    </source>
</evidence>
<dbReference type="Pfam" id="PF02472">
    <property type="entry name" value="ExbD"/>
    <property type="match status" value="1"/>
</dbReference>
<keyword evidence="11 14" id="KW-0472">Membrane</keyword>
<keyword evidence="9 12" id="KW-0653">Protein transport</keyword>
<dbReference type="PANTHER" id="PTHR30558">
    <property type="entry name" value="EXBD MEMBRANE COMPONENT OF PMF-DRIVEN MACROMOLECULE IMPORT SYSTEM"/>
    <property type="match status" value="1"/>
</dbReference>
<evidence type="ECO:0000256" key="10">
    <source>
        <dbReference type="ARBA" id="ARBA00022989"/>
    </source>
</evidence>
<accession>A0A2H9YSV2</accession>
<evidence type="ECO:0000313" key="16">
    <source>
        <dbReference type="Proteomes" id="UP000243446"/>
    </source>
</evidence>
<reference evidence="15 16" key="1">
    <citation type="submission" date="2017-11" db="EMBL/GenBank/DDBJ databases">
        <title>Revising the taxonomy of the Acinetobacter lwoffii group: the description of Acinetobacter pseudolwoffii sp. nov. and emended description of Acinetobacter lwoffii.</title>
        <authorList>
            <person name="Nemec A."/>
            <person name="Radolfova-Krizova L."/>
        </authorList>
    </citation>
    <scope>NUCLEOTIDE SEQUENCE [LARGE SCALE GENOMIC DNA]</scope>
    <source>
        <strain evidence="15 16">ANC 5044</strain>
    </source>
</reference>
<evidence type="ECO:0000256" key="3">
    <source>
        <dbReference type="ARBA" id="ARBA00005811"/>
    </source>
</evidence>
<evidence type="ECO:0000256" key="9">
    <source>
        <dbReference type="ARBA" id="ARBA00022927"/>
    </source>
</evidence>
<dbReference type="AlphaFoldDB" id="A0A2H9YSV2"/>
<evidence type="ECO:0000256" key="11">
    <source>
        <dbReference type="ARBA" id="ARBA00023136"/>
    </source>
</evidence>
<dbReference type="Proteomes" id="UP000243446">
    <property type="component" value="Unassembled WGS sequence"/>
</dbReference>
<organism evidence="15 16">
    <name type="scientific">Acinetobacter pseudolwoffii</name>
    <dbReference type="NCBI Taxonomy" id="2053287"/>
    <lineage>
        <taxon>Bacteria</taxon>
        <taxon>Pseudomonadati</taxon>
        <taxon>Pseudomonadota</taxon>
        <taxon>Gammaproteobacteria</taxon>
        <taxon>Moraxellales</taxon>
        <taxon>Moraxellaceae</taxon>
        <taxon>Acinetobacter</taxon>
    </lineage>
</organism>
<comment type="subunit">
    <text evidence="4">The accessory proteins ExbB and ExbD seem to form a complex with TonB.</text>
</comment>
<dbReference type="GO" id="GO:0022857">
    <property type="term" value="F:transmembrane transporter activity"/>
    <property type="evidence" value="ECO:0007669"/>
    <property type="project" value="InterPro"/>
</dbReference>
<keyword evidence="6" id="KW-1003">Cell membrane</keyword>
<comment type="subcellular location">
    <subcellularLocation>
        <location evidence="2">Cell inner membrane</location>
        <topology evidence="2">Single-pass type II membrane protein</topology>
    </subcellularLocation>
    <subcellularLocation>
        <location evidence="12">Cell membrane</location>
        <topology evidence="12">Single-pass type II membrane protein</topology>
    </subcellularLocation>
</comment>
<evidence type="ECO:0000256" key="6">
    <source>
        <dbReference type="ARBA" id="ARBA00022475"/>
    </source>
</evidence>
<keyword evidence="13" id="KW-0175">Coiled coil</keyword>
<evidence type="ECO:0000256" key="4">
    <source>
        <dbReference type="ARBA" id="ARBA00011471"/>
    </source>
</evidence>
<keyword evidence="10 14" id="KW-1133">Transmembrane helix</keyword>
<sequence>MAISTSENDDVVSEINITPLVDVMLVLLIVFIVTAPLLTNTVKVNLPKAAPTQATSQNKATVISVKEDGAVYIDQKQVQVEQFEQELSQVKKSQDDLIVNLNADETVAYGVIAKLLASIERVGVDKLSVVTLPQ</sequence>
<evidence type="ECO:0000256" key="7">
    <source>
        <dbReference type="ARBA" id="ARBA00022519"/>
    </source>
</evidence>
<evidence type="ECO:0000256" key="13">
    <source>
        <dbReference type="SAM" id="Coils"/>
    </source>
</evidence>
<evidence type="ECO:0000256" key="5">
    <source>
        <dbReference type="ARBA" id="ARBA00022448"/>
    </source>
</evidence>
<evidence type="ECO:0000256" key="1">
    <source>
        <dbReference type="ARBA" id="ARBA00003540"/>
    </source>
</evidence>
<evidence type="ECO:0000313" key="15">
    <source>
        <dbReference type="EMBL" id="PJO75684.1"/>
    </source>
</evidence>
<keyword evidence="8 12" id="KW-0812">Transmembrane</keyword>
<feature type="transmembrane region" description="Helical" evidence="14">
    <location>
        <begin position="20"/>
        <end position="38"/>
    </location>
</feature>
<keyword evidence="5 12" id="KW-0813">Transport</keyword>
<dbReference type="GO" id="GO:0005886">
    <property type="term" value="C:plasma membrane"/>
    <property type="evidence" value="ECO:0007669"/>
    <property type="project" value="UniProtKB-SubCell"/>
</dbReference>